<dbReference type="GO" id="GO:0003677">
    <property type="term" value="F:DNA binding"/>
    <property type="evidence" value="ECO:0007669"/>
    <property type="project" value="UniProtKB-KW"/>
</dbReference>
<proteinExistence type="predicted"/>
<evidence type="ECO:0000256" key="2">
    <source>
        <dbReference type="ARBA" id="ARBA00023125"/>
    </source>
</evidence>
<dbReference type="InterPro" id="IPR014879">
    <property type="entry name" value="Spo0A_C"/>
</dbReference>
<evidence type="ECO:0000313" key="6">
    <source>
        <dbReference type="EMBL" id="HIV28146.1"/>
    </source>
</evidence>
<dbReference type="InterPro" id="IPR036388">
    <property type="entry name" value="WH-like_DNA-bd_sf"/>
</dbReference>
<reference evidence="6" key="1">
    <citation type="submission" date="2020-10" db="EMBL/GenBank/DDBJ databases">
        <authorList>
            <person name="Gilroy R."/>
        </authorList>
    </citation>
    <scope>NUCLEOTIDE SEQUENCE</scope>
    <source>
        <strain evidence="6">CHK183-6373</strain>
    </source>
</reference>
<dbReference type="GO" id="GO:0000160">
    <property type="term" value="P:phosphorelay signal transduction system"/>
    <property type="evidence" value="ECO:0007669"/>
    <property type="project" value="InterPro"/>
</dbReference>
<comment type="caution">
    <text evidence="6">The sequence shown here is derived from an EMBL/GenBank/DDBJ whole genome shotgun (WGS) entry which is preliminary data.</text>
</comment>
<dbReference type="InterPro" id="IPR016032">
    <property type="entry name" value="Sig_transdc_resp-reg_C-effctor"/>
</dbReference>
<protein>
    <recommendedName>
        <fullName evidence="1">Stage 0 sporulation protein A homolog</fullName>
    </recommendedName>
</protein>
<accession>A0A9D1P8L1</accession>
<comment type="caution">
    <text evidence="4">Lacks conserved residue(s) required for the propagation of feature annotation.</text>
</comment>
<feature type="domain" description="Response regulatory" evidence="5">
    <location>
        <begin position="5"/>
        <end position="120"/>
    </location>
</feature>
<reference evidence="6" key="2">
    <citation type="journal article" date="2021" name="PeerJ">
        <title>Extensive microbial diversity within the chicken gut microbiome revealed by metagenomics and culture.</title>
        <authorList>
            <person name="Gilroy R."/>
            <person name="Ravi A."/>
            <person name="Getino M."/>
            <person name="Pursley I."/>
            <person name="Horton D.L."/>
            <person name="Alikhan N.F."/>
            <person name="Baker D."/>
            <person name="Gharbi K."/>
            <person name="Hall N."/>
            <person name="Watson M."/>
            <person name="Adriaenssens E.M."/>
            <person name="Foster-Nyarko E."/>
            <person name="Jarju S."/>
            <person name="Secka A."/>
            <person name="Antonio M."/>
            <person name="Oren A."/>
            <person name="Chaudhuri R.R."/>
            <person name="La Ragione R."/>
            <person name="Hildebrand F."/>
            <person name="Pallen M.J."/>
        </authorList>
    </citation>
    <scope>NUCLEOTIDE SEQUENCE</scope>
    <source>
        <strain evidence="6">CHK183-6373</strain>
    </source>
</reference>
<dbReference type="Proteomes" id="UP000886884">
    <property type="component" value="Unassembled WGS sequence"/>
</dbReference>
<dbReference type="Pfam" id="PF08769">
    <property type="entry name" value="Spo0A_C"/>
    <property type="match status" value="1"/>
</dbReference>
<dbReference type="GO" id="GO:0005509">
    <property type="term" value="F:calcium ion binding"/>
    <property type="evidence" value="ECO:0007669"/>
    <property type="project" value="InterPro"/>
</dbReference>
<dbReference type="GO" id="GO:0005737">
    <property type="term" value="C:cytoplasm"/>
    <property type="evidence" value="ECO:0007669"/>
    <property type="project" value="InterPro"/>
</dbReference>
<keyword evidence="2" id="KW-0238">DNA-binding</keyword>
<organism evidence="6 7">
    <name type="scientific">Candidatus Ornithocaccomicrobium faecavium</name>
    <dbReference type="NCBI Taxonomy" id="2840890"/>
    <lineage>
        <taxon>Bacteria</taxon>
        <taxon>Bacillati</taxon>
        <taxon>Bacillota</taxon>
        <taxon>Clostridia</taxon>
        <taxon>Candidatus Ornithocaccomicrobium</taxon>
    </lineage>
</organism>
<dbReference type="SUPFAM" id="SSF46894">
    <property type="entry name" value="C-terminal effector domain of the bipartite response regulators"/>
    <property type="match status" value="1"/>
</dbReference>
<evidence type="ECO:0000256" key="4">
    <source>
        <dbReference type="PROSITE-ProRule" id="PRU00169"/>
    </source>
</evidence>
<dbReference type="GO" id="GO:0042173">
    <property type="term" value="P:regulation of sporulation resulting in formation of a cellular spore"/>
    <property type="evidence" value="ECO:0007669"/>
    <property type="project" value="InterPro"/>
</dbReference>
<comment type="function">
    <text evidence="3">May play the central regulatory role in sporulation. It may be an element of the effector pathway responsible for the activation of sporulation genes in response to nutritional stress. Spo0A may act in concert with spo0H (a sigma factor) to control the expression of some genes that are critical to the sporulation process.</text>
</comment>
<dbReference type="InterPro" id="IPR001789">
    <property type="entry name" value="Sig_transdc_resp-reg_receiver"/>
</dbReference>
<dbReference type="PROSITE" id="PS50110">
    <property type="entry name" value="RESPONSE_REGULATORY"/>
    <property type="match status" value="1"/>
</dbReference>
<gene>
    <name evidence="6" type="ORF">IAA64_09255</name>
</gene>
<dbReference type="Gene3D" id="1.10.10.10">
    <property type="entry name" value="Winged helix-like DNA-binding domain superfamily/Winged helix DNA-binding domain"/>
    <property type="match status" value="1"/>
</dbReference>
<name>A0A9D1P8L1_9FIRM</name>
<evidence type="ECO:0000313" key="7">
    <source>
        <dbReference type="Proteomes" id="UP000886884"/>
    </source>
</evidence>
<dbReference type="AlphaFoldDB" id="A0A9D1P8L1"/>
<dbReference type="GO" id="GO:0003700">
    <property type="term" value="F:DNA-binding transcription factor activity"/>
    <property type="evidence" value="ECO:0007669"/>
    <property type="project" value="InterPro"/>
</dbReference>
<dbReference type="EMBL" id="DVOT01000165">
    <property type="protein sequence ID" value="HIV28146.1"/>
    <property type="molecule type" value="Genomic_DNA"/>
</dbReference>
<dbReference type="InterPro" id="IPR011006">
    <property type="entry name" value="CheY-like_superfamily"/>
</dbReference>
<dbReference type="Gene3D" id="3.40.50.2300">
    <property type="match status" value="1"/>
</dbReference>
<evidence type="ECO:0000256" key="3">
    <source>
        <dbReference type="ARBA" id="ARBA00024867"/>
    </source>
</evidence>
<dbReference type="SUPFAM" id="SSF52172">
    <property type="entry name" value="CheY-like"/>
    <property type="match status" value="1"/>
</dbReference>
<evidence type="ECO:0000259" key="5">
    <source>
        <dbReference type="PROSITE" id="PS50110"/>
    </source>
</evidence>
<evidence type="ECO:0000256" key="1">
    <source>
        <dbReference type="ARBA" id="ARBA00018672"/>
    </source>
</evidence>
<sequence length="260" mass="28962">MRKIRILLADRNYAMLDYLALYLSQQLKQACVSLESSGQLMRAIGATVPDVAVVGTGMEAALRLWNRFREISPGTCPKLILLASEGCVDEETLEKQYGAQSCLKKPIAPSNLLEAILAAVRADVPPHLFASRPLAEYAQGDCVLRICLFLGMSVRLAGYDYVRECVYTLTRESMPRWVRATDLFHLVAERRGTTPAAVERLIRYALAATWKRGCVERANLLLGDSIFPLSAPPSCAEFIATLSHFARELQAMEKELRMDH</sequence>